<comment type="caution">
    <text evidence="1">The sequence shown here is derived from an EMBL/GenBank/DDBJ whole genome shotgun (WGS) entry which is preliminary data.</text>
</comment>
<reference evidence="1 2" key="1">
    <citation type="submission" date="2009-01" db="EMBL/GenBank/DDBJ databases">
        <authorList>
            <person name="Fulton L."/>
            <person name="Clifton S."/>
            <person name="Fulton B."/>
            <person name="Xu J."/>
            <person name="Minx P."/>
            <person name="Pepin K.H."/>
            <person name="Johnson M."/>
            <person name="Bhonagiri V."/>
            <person name="Nash W.E."/>
            <person name="Mardis E.R."/>
            <person name="Wilson R.K."/>
        </authorList>
    </citation>
    <scope>NUCLEOTIDE SEQUENCE [LARGE SCALE GENOMIC DNA]</scope>
    <source>
        <strain evidence="1 2">DSM 15981</strain>
    </source>
</reference>
<keyword evidence="2" id="KW-1185">Reference proteome</keyword>
<gene>
    <name evidence="1" type="ORF">CLOSTASPAR_02397</name>
</gene>
<sequence length="46" mass="5427">MRLPLFYMKNLFSLYLPRPPAVRRNWRKGILQAASGEAVITPQRRL</sequence>
<protein>
    <submittedName>
        <fullName evidence="1">Uncharacterized protein</fullName>
    </submittedName>
</protein>
<accession>C0CZH0</accession>
<proteinExistence type="predicted"/>
<evidence type="ECO:0000313" key="1">
    <source>
        <dbReference type="EMBL" id="EEG55505.1"/>
    </source>
</evidence>
<dbReference type="AlphaFoldDB" id="C0CZH0"/>
<reference evidence="1 2" key="2">
    <citation type="submission" date="2009-02" db="EMBL/GenBank/DDBJ databases">
        <title>Draft genome sequence of Clostridium asparagiforme (DSM 15981).</title>
        <authorList>
            <person name="Sudarsanam P."/>
            <person name="Ley R."/>
            <person name="Guruge J."/>
            <person name="Turnbaugh P.J."/>
            <person name="Mahowald M."/>
            <person name="Liep D."/>
            <person name="Gordon J."/>
        </authorList>
    </citation>
    <scope>NUCLEOTIDE SEQUENCE [LARGE SCALE GENOMIC DNA]</scope>
    <source>
        <strain evidence="1 2">DSM 15981</strain>
    </source>
</reference>
<evidence type="ECO:0000313" key="2">
    <source>
        <dbReference type="Proteomes" id="UP000004756"/>
    </source>
</evidence>
<organism evidence="1 2">
    <name type="scientific">[Clostridium] asparagiforme DSM 15981</name>
    <dbReference type="NCBI Taxonomy" id="518636"/>
    <lineage>
        <taxon>Bacteria</taxon>
        <taxon>Bacillati</taxon>
        <taxon>Bacillota</taxon>
        <taxon>Clostridia</taxon>
        <taxon>Lachnospirales</taxon>
        <taxon>Lachnospiraceae</taxon>
        <taxon>Enterocloster</taxon>
    </lineage>
</organism>
<dbReference type="HOGENOM" id="CLU_3181861_0_0_9"/>
<dbReference type="EMBL" id="ACCJ01000141">
    <property type="protein sequence ID" value="EEG55505.1"/>
    <property type="molecule type" value="Genomic_DNA"/>
</dbReference>
<dbReference type="Proteomes" id="UP000004756">
    <property type="component" value="Unassembled WGS sequence"/>
</dbReference>
<name>C0CZH0_9FIRM</name>